<name>A0ABD2SPY7_9SOLN</name>
<feature type="region of interest" description="Disordered" evidence="2">
    <location>
        <begin position="239"/>
        <end position="281"/>
    </location>
</feature>
<gene>
    <name evidence="4" type="ORF">AABB24_024687</name>
</gene>
<dbReference type="Proteomes" id="UP001627284">
    <property type="component" value="Unassembled WGS sequence"/>
</dbReference>
<reference evidence="4 5" key="1">
    <citation type="submission" date="2024-05" db="EMBL/GenBank/DDBJ databases">
        <title>De novo assembly of an allotetraploid wild potato.</title>
        <authorList>
            <person name="Hosaka A.J."/>
        </authorList>
    </citation>
    <scope>NUCLEOTIDE SEQUENCE [LARGE SCALE GENOMIC DNA]</scope>
    <source>
        <tissue evidence="4">Young leaves</tissue>
    </source>
</reference>
<feature type="compositionally biased region" description="Polar residues" evidence="2">
    <location>
        <begin position="402"/>
        <end position="412"/>
    </location>
</feature>
<protein>
    <recommendedName>
        <fullName evidence="6">IST1-like protein</fullName>
    </recommendedName>
</protein>
<feature type="transmembrane region" description="Helical" evidence="3">
    <location>
        <begin position="6"/>
        <end position="25"/>
    </location>
</feature>
<keyword evidence="5" id="KW-1185">Reference proteome</keyword>
<feature type="compositionally biased region" description="Basic and acidic residues" evidence="2">
    <location>
        <begin position="387"/>
        <end position="399"/>
    </location>
</feature>
<feature type="compositionally biased region" description="Polar residues" evidence="2">
    <location>
        <begin position="473"/>
        <end position="482"/>
    </location>
</feature>
<feature type="compositionally biased region" description="Acidic residues" evidence="2">
    <location>
        <begin position="413"/>
        <end position="425"/>
    </location>
</feature>
<comment type="similarity">
    <text evidence="1">Belongs to the IST1 family.</text>
</comment>
<feature type="compositionally biased region" description="Basic and acidic residues" evidence="2">
    <location>
        <begin position="272"/>
        <end position="281"/>
    </location>
</feature>
<feature type="region of interest" description="Disordered" evidence="2">
    <location>
        <begin position="369"/>
        <end position="500"/>
    </location>
</feature>
<evidence type="ECO:0000256" key="3">
    <source>
        <dbReference type="SAM" id="Phobius"/>
    </source>
</evidence>
<evidence type="ECO:0000313" key="4">
    <source>
        <dbReference type="EMBL" id="KAL3345867.1"/>
    </source>
</evidence>
<feature type="non-terminal residue" evidence="4">
    <location>
        <position position="1"/>
    </location>
</feature>
<keyword evidence="3" id="KW-0812">Transmembrane</keyword>
<dbReference type="EMBL" id="JBJKTR010000014">
    <property type="protein sequence ID" value="KAL3345867.1"/>
    <property type="molecule type" value="Genomic_DNA"/>
</dbReference>
<evidence type="ECO:0000313" key="5">
    <source>
        <dbReference type="Proteomes" id="UP001627284"/>
    </source>
</evidence>
<dbReference type="FunFam" id="1.20.1260.60:FF:000003">
    <property type="entry name" value="IST1-like protein isoform A"/>
    <property type="match status" value="1"/>
</dbReference>
<organism evidence="4 5">
    <name type="scientific">Solanum stoloniferum</name>
    <dbReference type="NCBI Taxonomy" id="62892"/>
    <lineage>
        <taxon>Eukaryota</taxon>
        <taxon>Viridiplantae</taxon>
        <taxon>Streptophyta</taxon>
        <taxon>Embryophyta</taxon>
        <taxon>Tracheophyta</taxon>
        <taxon>Spermatophyta</taxon>
        <taxon>Magnoliopsida</taxon>
        <taxon>eudicotyledons</taxon>
        <taxon>Gunneridae</taxon>
        <taxon>Pentapetalae</taxon>
        <taxon>asterids</taxon>
        <taxon>lamiids</taxon>
        <taxon>Solanales</taxon>
        <taxon>Solanaceae</taxon>
        <taxon>Solanoideae</taxon>
        <taxon>Solaneae</taxon>
        <taxon>Solanum</taxon>
    </lineage>
</organism>
<dbReference type="PANTHER" id="PTHR12161:SF55">
    <property type="entry name" value="REGULATOR OF VPS4 ACTIVITY IN THE MVB PATHWAY PROTEIN"/>
    <property type="match status" value="1"/>
</dbReference>
<dbReference type="InterPro" id="IPR005061">
    <property type="entry name" value="Ist1"/>
</dbReference>
<dbReference type="PANTHER" id="PTHR12161">
    <property type="entry name" value="IST1 FAMILY MEMBER"/>
    <property type="match status" value="1"/>
</dbReference>
<evidence type="ECO:0000256" key="2">
    <source>
        <dbReference type="SAM" id="MobiDB-lite"/>
    </source>
</evidence>
<dbReference type="Gene3D" id="1.20.1260.60">
    <property type="entry name" value="Vacuolar protein sorting-associated protein Ist1"/>
    <property type="match status" value="1"/>
</dbReference>
<keyword evidence="3" id="KW-0472">Membrane</keyword>
<comment type="caution">
    <text evidence="4">The sequence shown here is derived from an EMBL/GenBank/DDBJ whole genome shotgun (WGS) entry which is preliminary data.</text>
</comment>
<evidence type="ECO:0008006" key="6">
    <source>
        <dbReference type="Google" id="ProtNLM"/>
    </source>
</evidence>
<dbReference type="InterPro" id="IPR042277">
    <property type="entry name" value="IST1-like"/>
</dbReference>
<evidence type="ECO:0000256" key="1">
    <source>
        <dbReference type="ARBA" id="ARBA00005536"/>
    </source>
</evidence>
<proteinExistence type="inferred from homology"/>
<keyword evidence="3" id="KW-1133">Transmembrane helix</keyword>
<dbReference type="Pfam" id="PF03398">
    <property type="entry name" value="Ist1"/>
    <property type="match status" value="1"/>
</dbReference>
<sequence>TYNSVLFFTIILTHTLLIASLSFSFKKKMTVANAATKHCKKAMKMGLSLFCRTFNSSKCKTMAKMTVARIKLLRNKREVVVRQMRRDIAMLLESRQDATARIRVEHVIREQNILQANEILELFCELIVARLTIIAKQKQCPADLKEGISSLIFAAPRCSDIPELMGIKDVFEKKYGKDFVSAATDLRPNAGVNRTLIEKLSVKTPSGEVKLKIMKEIAKEYQVEWDTADSEMELLKPPEERIEGPNGFVSATSLPLKPTSKQPAEPNNLPRASDDGESKVAKFDDPASAAKAAAESAKQAIAAAEAAAYLARKDAKASSAGCHNSRNNAIADNIPFISGVQAPKFSQNEVAPPSQSIVDLYDMHWSSKKNIRDSENSHSSAGEEMPLDMKRSQKFDRRHSYNVPSSNRNVQYDDSDCDEEIEMEDPPSGTYKPSPPTDTDGGKFYRRHSYNVPSAHSGIKFDESDGEEEMETQEFTRGTNRAPNRPAPHVPRVHPNLPDYDKLTARFESLKSQKSRHT</sequence>
<accession>A0ABD2SPY7</accession>
<dbReference type="AlphaFoldDB" id="A0ABD2SPY7"/>